<feature type="repeat" description="WD" evidence="5">
    <location>
        <begin position="243"/>
        <end position="277"/>
    </location>
</feature>
<evidence type="ECO:0000256" key="5">
    <source>
        <dbReference type="PROSITE-ProRule" id="PRU00221"/>
    </source>
</evidence>
<evidence type="ECO:0000256" key="1">
    <source>
        <dbReference type="ARBA" id="ARBA00004496"/>
    </source>
</evidence>
<dbReference type="AlphaFoldDB" id="A0A8T0E725"/>
<dbReference type="InterPro" id="IPR050687">
    <property type="entry name" value="Dynein_IC"/>
</dbReference>
<reference evidence="7" key="2">
    <citation type="submission" date="2020-06" db="EMBL/GenBank/DDBJ databases">
        <authorList>
            <person name="Sheffer M."/>
        </authorList>
    </citation>
    <scope>NUCLEOTIDE SEQUENCE</scope>
</reference>
<comment type="subcellular location">
    <subcellularLocation>
        <location evidence="1">Cytoplasm</location>
    </subcellularLocation>
</comment>
<dbReference type="GO" id="GO:0045503">
    <property type="term" value="F:dynein light chain binding"/>
    <property type="evidence" value="ECO:0007669"/>
    <property type="project" value="TreeGrafter"/>
</dbReference>
<dbReference type="EMBL" id="JABXBU010002230">
    <property type="protein sequence ID" value="KAF8767130.1"/>
    <property type="molecule type" value="Genomic_DNA"/>
</dbReference>
<evidence type="ECO:0000256" key="6">
    <source>
        <dbReference type="SAM" id="Coils"/>
    </source>
</evidence>
<keyword evidence="4" id="KW-0677">Repeat</keyword>
<dbReference type="Gene3D" id="2.130.10.10">
    <property type="entry name" value="YVTN repeat-like/Quinoprotein amine dehydrogenase"/>
    <property type="match status" value="1"/>
</dbReference>
<dbReference type="Proteomes" id="UP000807504">
    <property type="component" value="Unassembled WGS sequence"/>
</dbReference>
<keyword evidence="2" id="KW-0963">Cytoplasm</keyword>
<dbReference type="GO" id="GO:0045504">
    <property type="term" value="F:dynein heavy chain binding"/>
    <property type="evidence" value="ECO:0007669"/>
    <property type="project" value="TreeGrafter"/>
</dbReference>
<accession>A0A8T0E725</accession>
<dbReference type="PANTHER" id="PTHR12442:SF5">
    <property type="entry name" value="DYNEIN AXONEMAL INTERMEDIATE CHAIN 3"/>
    <property type="match status" value="1"/>
</dbReference>
<organism evidence="7 8">
    <name type="scientific">Argiope bruennichi</name>
    <name type="common">Wasp spider</name>
    <name type="synonym">Aranea bruennichi</name>
    <dbReference type="NCBI Taxonomy" id="94029"/>
    <lineage>
        <taxon>Eukaryota</taxon>
        <taxon>Metazoa</taxon>
        <taxon>Ecdysozoa</taxon>
        <taxon>Arthropoda</taxon>
        <taxon>Chelicerata</taxon>
        <taxon>Arachnida</taxon>
        <taxon>Araneae</taxon>
        <taxon>Araneomorphae</taxon>
        <taxon>Entelegynae</taxon>
        <taxon>Araneoidea</taxon>
        <taxon>Araneidae</taxon>
        <taxon>Argiope</taxon>
    </lineage>
</organism>
<dbReference type="GO" id="GO:0060294">
    <property type="term" value="P:cilium movement involved in cell motility"/>
    <property type="evidence" value="ECO:0007669"/>
    <property type="project" value="TreeGrafter"/>
</dbReference>
<evidence type="ECO:0000256" key="3">
    <source>
        <dbReference type="ARBA" id="ARBA00022574"/>
    </source>
</evidence>
<keyword evidence="8" id="KW-1185">Reference proteome</keyword>
<protein>
    <submittedName>
        <fullName evidence="7">WD repeat-containing protein 63</fullName>
    </submittedName>
</protein>
<dbReference type="GO" id="GO:0036156">
    <property type="term" value="C:inner dynein arm"/>
    <property type="evidence" value="ECO:0007669"/>
    <property type="project" value="TreeGrafter"/>
</dbReference>
<keyword evidence="6" id="KW-0175">Coiled coil</keyword>
<proteinExistence type="predicted"/>
<dbReference type="InterPro" id="IPR036322">
    <property type="entry name" value="WD40_repeat_dom_sf"/>
</dbReference>
<evidence type="ECO:0000256" key="2">
    <source>
        <dbReference type="ARBA" id="ARBA00022490"/>
    </source>
</evidence>
<evidence type="ECO:0000313" key="7">
    <source>
        <dbReference type="EMBL" id="KAF8767130.1"/>
    </source>
</evidence>
<dbReference type="SUPFAM" id="SSF50978">
    <property type="entry name" value="WD40 repeat-like"/>
    <property type="match status" value="1"/>
</dbReference>
<keyword evidence="3 5" id="KW-0853">WD repeat</keyword>
<sequence>MDEAKQYHIDTKVVYKKDFRHEFQHYGKLLNGFVTPPIIRCCATSSMDHVHKYGISDLLWVPPDIEISAKGEIIKNAASGYQIITCGLDGFLHFWDLRMGFQSKPGNPFPKKFNHLNGTWEPFHSVEVFSQESRKRKSLTCFMLRNYCIPPTEDNGDITEDEFLKSEFYAGCDDGQILCGNFKLKRDESGKFITEQPKYFSSTLTGAVTVLTCSPFVSDIFLSAGGKTIEIWKNNIKSGPLYLRERNAYITSGQWSPTRPALFLLGFQDGSIEVWDLLSNLYQPSVIRFMSTSAITSVCIQSLTGNEHIVVAGDSKGVVYSMNLLPRFWILKENELLKVQQMIEKEANRILKGIQPLFEESKISEKIPEHLKETSKIPDDSMKHEVTDEIILANSYEEFLTLQEQELKNVTLNLQEDEALLSNEENE</sequence>
<dbReference type="PROSITE" id="PS50082">
    <property type="entry name" value="WD_REPEATS_2"/>
    <property type="match status" value="1"/>
</dbReference>
<feature type="coiled-coil region" evidence="6">
    <location>
        <begin position="400"/>
        <end position="427"/>
    </location>
</feature>
<comment type="caution">
    <text evidence="7">The sequence shown here is derived from an EMBL/GenBank/DDBJ whole genome shotgun (WGS) entry which is preliminary data.</text>
</comment>
<reference evidence="7" key="1">
    <citation type="journal article" date="2020" name="bioRxiv">
        <title>Chromosome-level reference genome of the European wasp spider Argiope bruennichi: a resource for studies on range expansion and evolutionary adaptation.</title>
        <authorList>
            <person name="Sheffer M.M."/>
            <person name="Hoppe A."/>
            <person name="Krehenwinkel H."/>
            <person name="Uhl G."/>
            <person name="Kuss A.W."/>
            <person name="Jensen L."/>
            <person name="Jensen C."/>
            <person name="Gillespie R.G."/>
            <person name="Hoff K.J."/>
            <person name="Prost S."/>
        </authorList>
    </citation>
    <scope>NUCLEOTIDE SEQUENCE</scope>
</reference>
<evidence type="ECO:0000313" key="8">
    <source>
        <dbReference type="Proteomes" id="UP000807504"/>
    </source>
</evidence>
<dbReference type="GO" id="GO:0036159">
    <property type="term" value="P:inner dynein arm assembly"/>
    <property type="evidence" value="ECO:0007669"/>
    <property type="project" value="TreeGrafter"/>
</dbReference>
<evidence type="ECO:0000256" key="4">
    <source>
        <dbReference type="ARBA" id="ARBA00022737"/>
    </source>
</evidence>
<dbReference type="InterPro" id="IPR015943">
    <property type="entry name" value="WD40/YVTN_repeat-like_dom_sf"/>
</dbReference>
<gene>
    <name evidence="7" type="ORF">HNY73_020121</name>
</gene>
<dbReference type="InterPro" id="IPR001680">
    <property type="entry name" value="WD40_rpt"/>
</dbReference>
<dbReference type="PANTHER" id="PTHR12442">
    <property type="entry name" value="DYNEIN INTERMEDIATE CHAIN"/>
    <property type="match status" value="1"/>
</dbReference>
<name>A0A8T0E725_ARGBR</name>
<dbReference type="SMART" id="SM00320">
    <property type="entry name" value="WD40"/>
    <property type="match status" value="3"/>
</dbReference>